<dbReference type="PANTHER" id="PTHR42801:SF4">
    <property type="entry name" value="AHPC_TSA FAMILY PROTEIN"/>
    <property type="match status" value="1"/>
</dbReference>
<dbReference type="InterPro" id="IPR013766">
    <property type="entry name" value="Thioredoxin_domain"/>
</dbReference>
<evidence type="ECO:0000256" key="6">
    <source>
        <dbReference type="ARBA" id="ARBA00023002"/>
    </source>
</evidence>
<evidence type="ECO:0000313" key="15">
    <source>
        <dbReference type="Proteomes" id="UP000216752"/>
    </source>
</evidence>
<dbReference type="Pfam" id="PF00578">
    <property type="entry name" value="AhpC-TSA"/>
    <property type="match status" value="1"/>
</dbReference>
<dbReference type="InterPro" id="IPR050924">
    <property type="entry name" value="Peroxiredoxin_BCP/PrxQ"/>
</dbReference>
<keyword evidence="5" id="KW-0049">Antioxidant</keyword>
<evidence type="ECO:0000256" key="7">
    <source>
        <dbReference type="ARBA" id="ARBA00023157"/>
    </source>
</evidence>
<keyword evidence="6" id="KW-0560">Oxidoreductase</keyword>
<evidence type="ECO:0000256" key="3">
    <source>
        <dbReference type="ARBA" id="ARBA00013017"/>
    </source>
</evidence>
<dbReference type="Gene3D" id="3.40.30.10">
    <property type="entry name" value="Glutaredoxin"/>
    <property type="match status" value="1"/>
</dbReference>
<evidence type="ECO:0000256" key="1">
    <source>
        <dbReference type="ARBA" id="ARBA00003330"/>
    </source>
</evidence>
<dbReference type="PANTHER" id="PTHR42801">
    <property type="entry name" value="THIOREDOXIN-DEPENDENT PEROXIDE REDUCTASE"/>
    <property type="match status" value="1"/>
</dbReference>
<dbReference type="EC" id="1.11.1.24" evidence="3"/>
<proteinExistence type="inferred from homology"/>
<comment type="function">
    <text evidence="1">Thiol-specific peroxidase that catalyzes the reduction of hydrogen peroxide and organic hydroperoxides to water and alcohols, respectively. Plays a role in cell protection against oxidative stress by detoxifying peroxides and as sensor of hydrogen peroxide-mediated signaling events.</text>
</comment>
<keyword evidence="7" id="KW-1015">Disulfide bond</keyword>
<evidence type="ECO:0000256" key="8">
    <source>
        <dbReference type="ARBA" id="ARBA00023284"/>
    </source>
</evidence>
<evidence type="ECO:0000259" key="13">
    <source>
        <dbReference type="PROSITE" id="PS51352"/>
    </source>
</evidence>
<keyword evidence="8" id="KW-0676">Redox-active center</keyword>
<keyword evidence="4" id="KW-0575">Peroxidase</keyword>
<evidence type="ECO:0000313" key="14">
    <source>
        <dbReference type="EMBL" id="XFO64392.1"/>
    </source>
</evidence>
<comment type="similarity">
    <text evidence="10">Belongs to the peroxiredoxin family. BCP/PrxQ subfamily.</text>
</comment>
<sequence>MSVISGQSAPDFSLPDESGHLHNLADYRGNFVILYFYPKDNTAGCSKEAQQFAEFHAAITACGGKIIGISRDSQSSHEKFKTKFSLPFTLLSDIDSTVCNLYEVIKEKNMYGKKTMGIERSTFIIDQEGIIRDIYRKVKVDRHAAQIVESLKKISSSQ</sequence>
<dbReference type="EMBL" id="CP155573">
    <property type="protein sequence ID" value="XFO64392.1"/>
    <property type="molecule type" value="Genomic_DNA"/>
</dbReference>
<accession>A0ABZ3IFW5</accession>
<name>A0ABZ3IFW5_9FIRM</name>
<reference evidence="14" key="1">
    <citation type="submission" date="2024-05" db="EMBL/GenBank/DDBJ databases">
        <title>Isolation and characterization of Sporomusa carbonis sp. nov., a carboxydotrophic hydrogenogen in the genus of Sporomusa isolated from a charcoal burning pile.</title>
        <authorList>
            <person name="Boeer T."/>
            <person name="Rosenbaum F."/>
            <person name="Eysell L."/>
            <person name="Mueller V."/>
            <person name="Daniel R."/>
            <person name="Poehlein A."/>
        </authorList>
    </citation>
    <scope>NUCLEOTIDE SEQUENCE [LARGE SCALE GENOMIC DNA]</scope>
    <source>
        <strain evidence="14">DSM 10669</strain>
    </source>
</reference>
<dbReference type="PIRSF" id="PIRSF000239">
    <property type="entry name" value="AHPC"/>
    <property type="match status" value="1"/>
</dbReference>
<evidence type="ECO:0000256" key="12">
    <source>
        <dbReference type="ARBA" id="ARBA00049091"/>
    </source>
</evidence>
<dbReference type="InterPro" id="IPR036249">
    <property type="entry name" value="Thioredoxin-like_sf"/>
</dbReference>
<protein>
    <recommendedName>
        <fullName evidence="3">thioredoxin-dependent peroxiredoxin</fullName>
        <ecNumber evidence="3">1.11.1.24</ecNumber>
    </recommendedName>
    <alternativeName>
        <fullName evidence="11">Bacterioferritin comigratory protein</fullName>
    </alternativeName>
    <alternativeName>
        <fullName evidence="9">Thioredoxin peroxidase</fullName>
    </alternativeName>
</protein>
<keyword evidence="15" id="KW-1185">Reference proteome</keyword>
<feature type="domain" description="Thioredoxin" evidence="13">
    <location>
        <begin position="3"/>
        <end position="156"/>
    </location>
</feature>
<comment type="subunit">
    <text evidence="2">Monomer.</text>
</comment>
<evidence type="ECO:0000256" key="11">
    <source>
        <dbReference type="ARBA" id="ARBA00041373"/>
    </source>
</evidence>
<organism evidence="14 15">
    <name type="scientific">Sporomusa silvacetica DSM 10669</name>
    <dbReference type="NCBI Taxonomy" id="1123289"/>
    <lineage>
        <taxon>Bacteria</taxon>
        <taxon>Bacillati</taxon>
        <taxon>Bacillota</taxon>
        <taxon>Negativicutes</taxon>
        <taxon>Selenomonadales</taxon>
        <taxon>Sporomusaceae</taxon>
        <taxon>Sporomusa</taxon>
    </lineage>
</organism>
<dbReference type="Proteomes" id="UP000216752">
    <property type="component" value="Chromosome"/>
</dbReference>
<evidence type="ECO:0000256" key="9">
    <source>
        <dbReference type="ARBA" id="ARBA00032824"/>
    </source>
</evidence>
<evidence type="ECO:0000256" key="10">
    <source>
        <dbReference type="ARBA" id="ARBA00038489"/>
    </source>
</evidence>
<evidence type="ECO:0000256" key="4">
    <source>
        <dbReference type="ARBA" id="ARBA00022559"/>
    </source>
</evidence>
<dbReference type="InterPro" id="IPR024706">
    <property type="entry name" value="Peroxiredoxin_AhpC-typ"/>
</dbReference>
<dbReference type="InterPro" id="IPR000866">
    <property type="entry name" value="AhpC/TSA"/>
</dbReference>
<evidence type="ECO:0000256" key="5">
    <source>
        <dbReference type="ARBA" id="ARBA00022862"/>
    </source>
</evidence>
<dbReference type="CDD" id="cd03017">
    <property type="entry name" value="PRX_BCP"/>
    <property type="match status" value="1"/>
</dbReference>
<dbReference type="SUPFAM" id="SSF52833">
    <property type="entry name" value="Thioredoxin-like"/>
    <property type="match status" value="1"/>
</dbReference>
<evidence type="ECO:0000256" key="2">
    <source>
        <dbReference type="ARBA" id="ARBA00011245"/>
    </source>
</evidence>
<dbReference type="PROSITE" id="PS51352">
    <property type="entry name" value="THIOREDOXIN_2"/>
    <property type="match status" value="1"/>
</dbReference>
<comment type="catalytic activity">
    <reaction evidence="12">
        <text>a hydroperoxide + [thioredoxin]-dithiol = an alcohol + [thioredoxin]-disulfide + H2O</text>
        <dbReference type="Rhea" id="RHEA:62620"/>
        <dbReference type="Rhea" id="RHEA-COMP:10698"/>
        <dbReference type="Rhea" id="RHEA-COMP:10700"/>
        <dbReference type="ChEBI" id="CHEBI:15377"/>
        <dbReference type="ChEBI" id="CHEBI:29950"/>
        <dbReference type="ChEBI" id="CHEBI:30879"/>
        <dbReference type="ChEBI" id="CHEBI:35924"/>
        <dbReference type="ChEBI" id="CHEBI:50058"/>
        <dbReference type="EC" id="1.11.1.24"/>
    </reaction>
</comment>
<gene>
    <name evidence="14" type="primary">bcp</name>
    <name evidence="14" type="ORF">SPSIL_004940</name>
</gene>